<dbReference type="AlphaFoldDB" id="A0A672SF37"/>
<dbReference type="PANTHER" id="PTHR32022">
    <property type="entry name" value="D-GLUTAMATE CYCLASE, MITOCHONDRIAL"/>
    <property type="match status" value="1"/>
</dbReference>
<reference evidence="1" key="2">
    <citation type="submission" date="2025-09" db="UniProtKB">
        <authorList>
            <consortium name="Ensembl"/>
        </authorList>
    </citation>
    <scope>IDENTIFICATION</scope>
</reference>
<dbReference type="Proteomes" id="UP000472262">
    <property type="component" value="Unassembled WGS sequence"/>
</dbReference>
<dbReference type="Gene3D" id="3.40.1640.10">
    <property type="entry name" value="PSTPO5379-like"/>
    <property type="match status" value="1"/>
</dbReference>
<dbReference type="GO" id="GO:0047820">
    <property type="term" value="F:D-glutamate cyclase activity"/>
    <property type="evidence" value="ECO:0007669"/>
    <property type="project" value="TreeGrafter"/>
</dbReference>
<proteinExistence type="predicted"/>
<organism evidence="1 2">
    <name type="scientific">Sinocyclocheilus grahami</name>
    <name type="common">Dianchi golden-line fish</name>
    <name type="synonym">Barbus grahami</name>
    <dbReference type="NCBI Taxonomy" id="75366"/>
    <lineage>
        <taxon>Eukaryota</taxon>
        <taxon>Metazoa</taxon>
        <taxon>Chordata</taxon>
        <taxon>Craniata</taxon>
        <taxon>Vertebrata</taxon>
        <taxon>Euteleostomi</taxon>
        <taxon>Actinopterygii</taxon>
        <taxon>Neopterygii</taxon>
        <taxon>Teleostei</taxon>
        <taxon>Ostariophysi</taxon>
        <taxon>Cypriniformes</taxon>
        <taxon>Cyprinidae</taxon>
        <taxon>Cyprininae</taxon>
        <taxon>Sinocyclocheilus</taxon>
    </lineage>
</organism>
<evidence type="ECO:0000313" key="2">
    <source>
        <dbReference type="Proteomes" id="UP000472262"/>
    </source>
</evidence>
<evidence type="ECO:0000313" key="1">
    <source>
        <dbReference type="Ensembl" id="ENSSGRP00000100453.1"/>
    </source>
</evidence>
<reference evidence="1" key="1">
    <citation type="submission" date="2025-08" db="UniProtKB">
        <authorList>
            <consortium name="Ensembl"/>
        </authorList>
    </citation>
    <scope>IDENTIFICATION</scope>
</reference>
<dbReference type="Ensembl" id="ENSSGRT00000106838.1">
    <property type="protein sequence ID" value="ENSSGRP00000100453.1"/>
    <property type="gene ID" value="ENSSGRG00000050004.1"/>
</dbReference>
<dbReference type="PANTHER" id="PTHR32022:SF10">
    <property type="entry name" value="D-GLUTAMATE CYCLASE, MITOCHONDRIAL"/>
    <property type="match status" value="1"/>
</dbReference>
<dbReference type="GO" id="GO:0006536">
    <property type="term" value="P:glutamate metabolic process"/>
    <property type="evidence" value="ECO:0007669"/>
    <property type="project" value="TreeGrafter"/>
</dbReference>
<keyword evidence="2" id="KW-1185">Reference proteome</keyword>
<accession>A0A672SF37</accession>
<dbReference type="OMA" id="SMWQSES"/>
<sequence>GFSMWQSESLSPSALRSIIRLQSRDIKNTSGIAAGYQQANVVILHKDLADDFEAFCRANSSPLPLLYRSKCGEWSCGPLTTGSDIRYLHTKVFTNRNEAPSPYFILFFILFTNH</sequence>
<dbReference type="InParanoid" id="A0A672SF37"/>
<name>A0A672SF37_SINGR</name>
<dbReference type="SUPFAM" id="SSF160920">
    <property type="entry name" value="PSTPO5379-like"/>
    <property type="match status" value="1"/>
</dbReference>
<protein>
    <submittedName>
        <fullName evidence="1">Uncharacterized protein</fullName>
    </submittedName>
</protein>
<dbReference type="InterPro" id="IPR038021">
    <property type="entry name" value="Putative_hydro-lyase"/>
</dbReference>